<dbReference type="InterPro" id="IPR036291">
    <property type="entry name" value="NAD(P)-bd_dom_sf"/>
</dbReference>
<dbReference type="AlphaFoldDB" id="A0AAD5K2Y9"/>
<dbReference type="InterPro" id="IPR008030">
    <property type="entry name" value="NmrA-like"/>
</dbReference>
<evidence type="ECO:0000259" key="2">
    <source>
        <dbReference type="Pfam" id="PF05368"/>
    </source>
</evidence>
<sequence length="299" mass="35180">LQRLGAKIIQIDYQDQQRLQRELEQVSVLLVVPENSSNARQEGKNLIRAARQTNVQYVGLFSLVSADQAQQEQQSIRNLRELEQIVQQQFSDNYTILRSSLFSQIFYYMTPIVEGRNQLDLPIQQDRQWSTVDVCEVVEAVYHLSRENGQREGTFLGTLGNENNRLYQFTGNQINTGPQVAEEWSRALRPGRQIQYQQIQPRQLEQYLRGIRDDDRFKTRPPTDDNEEEGCPRRDRPHSLPLGQFLNDEFIRLLIDIFALANQGKLEFKTDDLRNVLGRPPQELREYFLNNRDRFNRLR</sequence>
<dbReference type="Proteomes" id="UP001209540">
    <property type="component" value="Unassembled WGS sequence"/>
</dbReference>
<protein>
    <recommendedName>
        <fullName evidence="2">NmrA-like domain-containing protein</fullName>
    </recommendedName>
</protein>
<reference evidence="3" key="2">
    <citation type="submission" date="2023-02" db="EMBL/GenBank/DDBJ databases">
        <authorList>
            <consortium name="DOE Joint Genome Institute"/>
            <person name="Mondo S.J."/>
            <person name="Chang Y."/>
            <person name="Wang Y."/>
            <person name="Ahrendt S."/>
            <person name="Andreopoulos W."/>
            <person name="Barry K."/>
            <person name="Beard J."/>
            <person name="Benny G.L."/>
            <person name="Blankenship S."/>
            <person name="Bonito G."/>
            <person name="Cuomo C."/>
            <person name="Desiro A."/>
            <person name="Gervers K.A."/>
            <person name="Hundley H."/>
            <person name="Kuo A."/>
            <person name="LaButti K."/>
            <person name="Lang B.F."/>
            <person name="Lipzen A."/>
            <person name="O'Donnell K."/>
            <person name="Pangilinan J."/>
            <person name="Reynolds N."/>
            <person name="Sandor L."/>
            <person name="Smith M.W."/>
            <person name="Tsang A."/>
            <person name="Grigoriev I.V."/>
            <person name="Stajich J.E."/>
            <person name="Spatafora J.W."/>
        </authorList>
    </citation>
    <scope>NUCLEOTIDE SEQUENCE</scope>
    <source>
        <strain evidence="3">RSA 2281</strain>
    </source>
</reference>
<evidence type="ECO:0000313" key="4">
    <source>
        <dbReference type="Proteomes" id="UP001209540"/>
    </source>
</evidence>
<gene>
    <name evidence="3" type="ORF">BDA99DRAFT_419229</name>
</gene>
<feature type="domain" description="NmrA-like" evidence="2">
    <location>
        <begin position="1"/>
        <end position="206"/>
    </location>
</feature>
<accession>A0AAD5K2Y9</accession>
<name>A0AAD5K2Y9_9FUNG</name>
<proteinExistence type="predicted"/>
<keyword evidence="4" id="KW-1185">Reference proteome</keyword>
<feature type="region of interest" description="Disordered" evidence="1">
    <location>
        <begin position="212"/>
        <end position="239"/>
    </location>
</feature>
<dbReference type="InterPro" id="IPR052718">
    <property type="entry name" value="NmrA-type_oxidoreductase"/>
</dbReference>
<dbReference type="PANTHER" id="PTHR47129">
    <property type="entry name" value="QUINONE OXIDOREDUCTASE 2"/>
    <property type="match status" value="1"/>
</dbReference>
<dbReference type="PANTHER" id="PTHR47129:SF1">
    <property type="entry name" value="NMRA-LIKE DOMAIN-CONTAINING PROTEIN"/>
    <property type="match status" value="1"/>
</dbReference>
<dbReference type="Pfam" id="PF05368">
    <property type="entry name" value="NmrA"/>
    <property type="match status" value="1"/>
</dbReference>
<organism evidence="3 4">
    <name type="scientific">Phascolomyces articulosus</name>
    <dbReference type="NCBI Taxonomy" id="60185"/>
    <lineage>
        <taxon>Eukaryota</taxon>
        <taxon>Fungi</taxon>
        <taxon>Fungi incertae sedis</taxon>
        <taxon>Mucoromycota</taxon>
        <taxon>Mucoromycotina</taxon>
        <taxon>Mucoromycetes</taxon>
        <taxon>Mucorales</taxon>
        <taxon>Lichtheimiaceae</taxon>
        <taxon>Phascolomyces</taxon>
    </lineage>
</organism>
<evidence type="ECO:0000313" key="3">
    <source>
        <dbReference type="EMBL" id="KAI9266734.1"/>
    </source>
</evidence>
<feature type="non-terminal residue" evidence="3">
    <location>
        <position position="1"/>
    </location>
</feature>
<dbReference type="SUPFAM" id="SSF51735">
    <property type="entry name" value="NAD(P)-binding Rossmann-fold domains"/>
    <property type="match status" value="1"/>
</dbReference>
<dbReference type="EMBL" id="JAIXMP010000010">
    <property type="protein sequence ID" value="KAI9266734.1"/>
    <property type="molecule type" value="Genomic_DNA"/>
</dbReference>
<dbReference type="Gene3D" id="3.40.50.720">
    <property type="entry name" value="NAD(P)-binding Rossmann-like Domain"/>
    <property type="match status" value="1"/>
</dbReference>
<comment type="caution">
    <text evidence="3">The sequence shown here is derived from an EMBL/GenBank/DDBJ whole genome shotgun (WGS) entry which is preliminary data.</text>
</comment>
<feature type="non-terminal residue" evidence="3">
    <location>
        <position position="299"/>
    </location>
</feature>
<reference evidence="3" key="1">
    <citation type="journal article" date="2022" name="IScience">
        <title>Evolution of zygomycete secretomes and the origins of terrestrial fungal ecologies.</title>
        <authorList>
            <person name="Chang Y."/>
            <person name="Wang Y."/>
            <person name="Mondo S."/>
            <person name="Ahrendt S."/>
            <person name="Andreopoulos W."/>
            <person name="Barry K."/>
            <person name="Beard J."/>
            <person name="Benny G.L."/>
            <person name="Blankenship S."/>
            <person name="Bonito G."/>
            <person name="Cuomo C."/>
            <person name="Desiro A."/>
            <person name="Gervers K.A."/>
            <person name="Hundley H."/>
            <person name="Kuo A."/>
            <person name="LaButti K."/>
            <person name="Lang B.F."/>
            <person name="Lipzen A."/>
            <person name="O'Donnell K."/>
            <person name="Pangilinan J."/>
            <person name="Reynolds N."/>
            <person name="Sandor L."/>
            <person name="Smith M.E."/>
            <person name="Tsang A."/>
            <person name="Grigoriev I.V."/>
            <person name="Stajich J.E."/>
            <person name="Spatafora J.W."/>
        </authorList>
    </citation>
    <scope>NUCLEOTIDE SEQUENCE</scope>
    <source>
        <strain evidence="3">RSA 2281</strain>
    </source>
</reference>
<feature type="compositionally biased region" description="Basic and acidic residues" evidence="1">
    <location>
        <begin position="212"/>
        <end position="223"/>
    </location>
</feature>
<evidence type="ECO:0000256" key="1">
    <source>
        <dbReference type="SAM" id="MobiDB-lite"/>
    </source>
</evidence>